<sequence length="200" mass="23765">MSTTENIHIVLNGPKDWDEWYGMIVRFAKSRNIFPNIDITIPPEDHPELEEPAMPQPRHFRAPDTPNTQGTTDTLQSENAYQYDLCLLSPPELKSFKMAWKMWEYRMTEFHEKQRALHSLGMEMRASIKNFLRLFYAPKDGPYEILRKLQRNCEATERERRDIAVRDEEILERGLRAAGLHVVRDRINRRPLYSEKYSEK</sequence>
<reference evidence="2 3" key="1">
    <citation type="journal article" date="2018" name="IMA Fungus">
        <title>IMA Genome-F 9: Draft genome sequence of Annulohypoxylon stygium, Aspergillus mulundensis, Berkeleyomyces basicola (syn. Thielaviopsis basicola), Ceratocystis smalleyi, two Cercospora beticola strains, Coleophoma cylindrospora, Fusarium fracticaudum, Phialophora cf. hyalina, and Morchella septimelata.</title>
        <authorList>
            <person name="Wingfield B.D."/>
            <person name="Bills G.F."/>
            <person name="Dong Y."/>
            <person name="Huang W."/>
            <person name="Nel W.J."/>
            <person name="Swalarsk-Parry B.S."/>
            <person name="Vaghefi N."/>
            <person name="Wilken P.M."/>
            <person name="An Z."/>
            <person name="de Beer Z.W."/>
            <person name="De Vos L."/>
            <person name="Chen L."/>
            <person name="Duong T.A."/>
            <person name="Gao Y."/>
            <person name="Hammerbacher A."/>
            <person name="Kikkert J.R."/>
            <person name="Li Y."/>
            <person name="Li H."/>
            <person name="Li K."/>
            <person name="Li Q."/>
            <person name="Liu X."/>
            <person name="Ma X."/>
            <person name="Naidoo K."/>
            <person name="Pethybridge S.J."/>
            <person name="Sun J."/>
            <person name="Steenkamp E.T."/>
            <person name="van der Nest M.A."/>
            <person name="van Wyk S."/>
            <person name="Wingfield M.J."/>
            <person name="Xiong C."/>
            <person name="Yue Q."/>
            <person name="Zhang X."/>
        </authorList>
    </citation>
    <scope>NUCLEOTIDE SEQUENCE [LARGE SCALE GENOMIC DNA]</scope>
    <source>
        <strain evidence="2 3">BP 5553</strain>
    </source>
</reference>
<dbReference type="RefSeq" id="XP_031873240.1">
    <property type="nucleotide sequence ID" value="XM_032009186.1"/>
</dbReference>
<comment type="caution">
    <text evidence="2">The sequence shown here is derived from an EMBL/GenBank/DDBJ whole genome shotgun (WGS) entry which is preliminary data.</text>
</comment>
<organism evidence="2 3">
    <name type="scientific">Venustampulla echinocandica</name>
    <dbReference type="NCBI Taxonomy" id="2656787"/>
    <lineage>
        <taxon>Eukaryota</taxon>
        <taxon>Fungi</taxon>
        <taxon>Dikarya</taxon>
        <taxon>Ascomycota</taxon>
        <taxon>Pezizomycotina</taxon>
        <taxon>Leotiomycetes</taxon>
        <taxon>Helotiales</taxon>
        <taxon>Pleuroascaceae</taxon>
        <taxon>Venustampulla</taxon>
    </lineage>
</organism>
<keyword evidence="3" id="KW-1185">Reference proteome</keyword>
<dbReference type="EMBL" id="NPIC01000001">
    <property type="protein sequence ID" value="RDL40584.1"/>
    <property type="molecule type" value="Genomic_DNA"/>
</dbReference>
<dbReference type="GeneID" id="43593412"/>
<accession>A0A370TYJ3</accession>
<evidence type="ECO:0000313" key="3">
    <source>
        <dbReference type="Proteomes" id="UP000254866"/>
    </source>
</evidence>
<dbReference type="Proteomes" id="UP000254866">
    <property type="component" value="Unassembled WGS sequence"/>
</dbReference>
<feature type="region of interest" description="Disordered" evidence="1">
    <location>
        <begin position="41"/>
        <end position="72"/>
    </location>
</feature>
<evidence type="ECO:0000313" key="2">
    <source>
        <dbReference type="EMBL" id="RDL40584.1"/>
    </source>
</evidence>
<name>A0A370TYJ3_9HELO</name>
<gene>
    <name evidence="2" type="ORF">BP5553_00563</name>
</gene>
<evidence type="ECO:0000256" key="1">
    <source>
        <dbReference type="SAM" id="MobiDB-lite"/>
    </source>
</evidence>
<dbReference type="AlphaFoldDB" id="A0A370TYJ3"/>
<dbReference type="OrthoDB" id="4906364at2759"/>
<protein>
    <submittedName>
        <fullName evidence="2">Uncharacterized protein</fullName>
    </submittedName>
</protein>
<proteinExistence type="predicted"/>